<protein>
    <recommendedName>
        <fullName evidence="4">SirA family protein</fullName>
    </recommendedName>
</protein>
<reference evidence="2" key="1">
    <citation type="journal article" date="2014" name="Int. J. Syst. Evol. Microbiol.">
        <title>Complete genome sequence of Corynebacterium casei LMG S-19264T (=DSM 44701T), isolated from a smear-ripened cheese.</title>
        <authorList>
            <consortium name="US DOE Joint Genome Institute (JGI-PGF)"/>
            <person name="Walter F."/>
            <person name="Albersmeier A."/>
            <person name="Kalinowski J."/>
            <person name="Ruckert C."/>
        </authorList>
    </citation>
    <scope>NUCLEOTIDE SEQUENCE</scope>
    <source>
        <strain evidence="2">JCM 19018</strain>
    </source>
</reference>
<dbReference type="Proteomes" id="UP000614221">
    <property type="component" value="Unassembled WGS sequence"/>
</dbReference>
<dbReference type="SUPFAM" id="SSF64307">
    <property type="entry name" value="SirA-like"/>
    <property type="match status" value="1"/>
</dbReference>
<gene>
    <name evidence="2" type="ORF">GCM10009067_24700</name>
</gene>
<evidence type="ECO:0000256" key="1">
    <source>
        <dbReference type="SAM" id="MobiDB-lite"/>
    </source>
</evidence>
<feature type="region of interest" description="Disordered" evidence="1">
    <location>
        <begin position="1"/>
        <end position="50"/>
    </location>
</feature>
<proteinExistence type="predicted"/>
<organism evidence="2 3">
    <name type="scientific">Haloarcula sebkhae</name>
    <dbReference type="NCBI Taxonomy" id="932660"/>
    <lineage>
        <taxon>Archaea</taxon>
        <taxon>Methanobacteriati</taxon>
        <taxon>Methanobacteriota</taxon>
        <taxon>Stenosarchaea group</taxon>
        <taxon>Halobacteria</taxon>
        <taxon>Halobacteriales</taxon>
        <taxon>Haloarculaceae</taxon>
        <taxon>Haloarcula</taxon>
    </lineage>
</organism>
<feature type="compositionally biased region" description="Basic and acidic residues" evidence="1">
    <location>
        <begin position="22"/>
        <end position="50"/>
    </location>
</feature>
<evidence type="ECO:0008006" key="4">
    <source>
        <dbReference type="Google" id="ProtNLM"/>
    </source>
</evidence>
<sequence length="50" mass="5631">MVDHESGQTLDVTAKNCPMPETKAKQTIDELSSGEKEGRDVLKHYVRKTE</sequence>
<accession>A0A830ELD4</accession>
<dbReference type="InterPro" id="IPR036868">
    <property type="entry name" value="TusA-like_sf"/>
</dbReference>
<reference evidence="2" key="2">
    <citation type="submission" date="2020-09" db="EMBL/GenBank/DDBJ databases">
        <authorList>
            <person name="Sun Q."/>
            <person name="Ohkuma M."/>
        </authorList>
    </citation>
    <scope>NUCLEOTIDE SEQUENCE</scope>
    <source>
        <strain evidence="2">JCM 19018</strain>
    </source>
</reference>
<name>A0A830ELD4_9EURY</name>
<dbReference type="AlphaFoldDB" id="A0A830ELD4"/>
<evidence type="ECO:0000313" key="2">
    <source>
        <dbReference type="EMBL" id="GGK71426.1"/>
    </source>
</evidence>
<dbReference type="EMBL" id="BMPD01000004">
    <property type="protein sequence ID" value="GGK71426.1"/>
    <property type="molecule type" value="Genomic_DNA"/>
</dbReference>
<comment type="caution">
    <text evidence="2">The sequence shown here is derived from an EMBL/GenBank/DDBJ whole genome shotgun (WGS) entry which is preliminary data.</text>
</comment>
<dbReference type="Gene3D" id="3.30.110.40">
    <property type="entry name" value="TusA-like domain"/>
    <property type="match status" value="1"/>
</dbReference>
<evidence type="ECO:0000313" key="3">
    <source>
        <dbReference type="Proteomes" id="UP000614221"/>
    </source>
</evidence>